<sequence>MKRIEWVPAARVATALFLPVASGLTTPQQPAPKNTTGSMAVPPSAASGGARVDNANNPDNMPVKRPDKPTRDKITREPPASAANAK</sequence>
<proteinExistence type="predicted"/>
<name>A0A1H4EBG7_9BURK</name>
<feature type="region of interest" description="Disordered" evidence="1">
    <location>
        <begin position="20"/>
        <end position="86"/>
    </location>
</feature>
<dbReference type="AlphaFoldDB" id="A0A1H4EBG7"/>
<evidence type="ECO:0000313" key="3">
    <source>
        <dbReference type="Proteomes" id="UP000198638"/>
    </source>
</evidence>
<dbReference type="Proteomes" id="UP000198638">
    <property type="component" value="Unassembled WGS sequence"/>
</dbReference>
<reference evidence="3" key="1">
    <citation type="submission" date="2016-10" db="EMBL/GenBank/DDBJ databases">
        <authorList>
            <person name="Varghese N."/>
            <person name="Submissions S."/>
        </authorList>
    </citation>
    <scope>NUCLEOTIDE SEQUENCE [LARGE SCALE GENOMIC DNA]</scope>
    <source>
        <strain evidence="3">LMG 24000</strain>
    </source>
</reference>
<evidence type="ECO:0000313" key="2">
    <source>
        <dbReference type="EMBL" id="SEA82088.1"/>
    </source>
</evidence>
<accession>A0A1H4EBG7</accession>
<gene>
    <name evidence="2" type="ORF">SAMN05192564_103232</name>
</gene>
<dbReference type="OrthoDB" id="9134665at2"/>
<protein>
    <submittedName>
        <fullName evidence="2">Uncharacterized protein</fullName>
    </submittedName>
</protein>
<dbReference type="RefSeq" id="WP_090533347.1">
    <property type="nucleotide sequence ID" value="NZ_FNRQ01000003.1"/>
</dbReference>
<feature type="compositionally biased region" description="Polar residues" evidence="1">
    <location>
        <begin position="23"/>
        <end position="38"/>
    </location>
</feature>
<organism evidence="2 3">
    <name type="scientific">Paraburkholderia sartisoli</name>
    <dbReference type="NCBI Taxonomy" id="83784"/>
    <lineage>
        <taxon>Bacteria</taxon>
        <taxon>Pseudomonadati</taxon>
        <taxon>Pseudomonadota</taxon>
        <taxon>Betaproteobacteria</taxon>
        <taxon>Burkholderiales</taxon>
        <taxon>Burkholderiaceae</taxon>
        <taxon>Paraburkholderia</taxon>
    </lineage>
</organism>
<feature type="compositionally biased region" description="Basic and acidic residues" evidence="1">
    <location>
        <begin position="62"/>
        <end position="76"/>
    </location>
</feature>
<evidence type="ECO:0000256" key="1">
    <source>
        <dbReference type="SAM" id="MobiDB-lite"/>
    </source>
</evidence>
<keyword evidence="3" id="KW-1185">Reference proteome</keyword>
<dbReference type="EMBL" id="FNRQ01000003">
    <property type="protein sequence ID" value="SEA82088.1"/>
    <property type="molecule type" value="Genomic_DNA"/>
</dbReference>